<evidence type="ECO:0000313" key="2">
    <source>
        <dbReference type="Proteomes" id="UP000684084"/>
    </source>
</evidence>
<protein>
    <submittedName>
        <fullName evidence="1">Uncharacterized protein</fullName>
    </submittedName>
</protein>
<evidence type="ECO:0000313" key="1">
    <source>
        <dbReference type="EMBL" id="CAB5390018.1"/>
    </source>
</evidence>
<organism evidence="1 2">
    <name type="scientific">Rhizophagus irregularis</name>
    <dbReference type="NCBI Taxonomy" id="588596"/>
    <lineage>
        <taxon>Eukaryota</taxon>
        <taxon>Fungi</taxon>
        <taxon>Fungi incertae sedis</taxon>
        <taxon>Mucoromycota</taxon>
        <taxon>Glomeromycotina</taxon>
        <taxon>Glomeromycetes</taxon>
        <taxon>Glomerales</taxon>
        <taxon>Glomeraceae</taxon>
        <taxon>Rhizophagus</taxon>
    </lineage>
</organism>
<dbReference type="OrthoDB" id="10330513at2759"/>
<dbReference type="Proteomes" id="UP000684084">
    <property type="component" value="Unassembled WGS sequence"/>
</dbReference>
<gene>
    <name evidence="1" type="ORF">CHRIB12_LOCUS21315</name>
</gene>
<dbReference type="AlphaFoldDB" id="A0A915ZT85"/>
<proteinExistence type="predicted"/>
<comment type="caution">
    <text evidence="1">The sequence shown here is derived from an EMBL/GenBank/DDBJ whole genome shotgun (WGS) entry which is preliminary data.</text>
</comment>
<name>A0A915ZT85_9GLOM</name>
<reference evidence="1" key="1">
    <citation type="submission" date="2020-05" db="EMBL/GenBank/DDBJ databases">
        <authorList>
            <person name="Rincon C."/>
            <person name="Sanders R I."/>
            <person name="Robbins C."/>
            <person name="Chaturvedi A."/>
        </authorList>
    </citation>
    <scope>NUCLEOTIDE SEQUENCE</scope>
    <source>
        <strain evidence="1">CHB12</strain>
    </source>
</reference>
<accession>A0A915ZT85</accession>
<dbReference type="EMBL" id="CAGKOT010000067">
    <property type="protein sequence ID" value="CAB5390018.1"/>
    <property type="molecule type" value="Genomic_DNA"/>
</dbReference>
<sequence>MKYHSLVVGKRIFDHEIAYIFPSNKTGVCDKMQTLFINKKKILQIRETPFINADMKADIIDGTRRWLRLDLYHNDDVRLMD</sequence>